<comment type="caution">
    <text evidence="2">The sequence shown here is derived from an EMBL/GenBank/DDBJ whole genome shotgun (WGS) entry which is preliminary data.</text>
</comment>
<dbReference type="Proteomes" id="UP000236286">
    <property type="component" value="Unassembled WGS sequence"/>
</dbReference>
<organism evidence="2 3">
    <name type="scientific">Methylocella silvestris</name>
    <dbReference type="NCBI Taxonomy" id="199596"/>
    <lineage>
        <taxon>Bacteria</taxon>
        <taxon>Pseudomonadati</taxon>
        <taxon>Pseudomonadota</taxon>
        <taxon>Alphaproteobacteria</taxon>
        <taxon>Hyphomicrobiales</taxon>
        <taxon>Beijerinckiaceae</taxon>
        <taxon>Methylocella</taxon>
    </lineage>
</organism>
<dbReference type="OrthoDB" id="8436322at2"/>
<proteinExistence type="predicted"/>
<name>A0A2J7TJR5_METSI</name>
<dbReference type="GO" id="GO:0016788">
    <property type="term" value="F:hydrolase activity, acting on ester bonds"/>
    <property type="evidence" value="ECO:0007669"/>
    <property type="project" value="UniProtKB-ARBA"/>
</dbReference>
<dbReference type="Gene3D" id="3.40.50.1110">
    <property type="entry name" value="SGNH hydrolase"/>
    <property type="match status" value="1"/>
</dbReference>
<reference evidence="2 3" key="1">
    <citation type="submission" date="2017-10" db="EMBL/GenBank/DDBJ databases">
        <title>Genome announcement of Methylocella silvestris TVC from permafrost.</title>
        <authorList>
            <person name="Wang J."/>
            <person name="Geng K."/>
            <person name="Ul-Haque F."/>
            <person name="Crombie A.T."/>
            <person name="Street L.E."/>
            <person name="Wookey P.A."/>
            <person name="Murrell J.C."/>
            <person name="Pratscher J."/>
        </authorList>
    </citation>
    <scope>NUCLEOTIDE SEQUENCE [LARGE SCALE GENOMIC DNA]</scope>
    <source>
        <strain evidence="2 3">TVC</strain>
    </source>
</reference>
<feature type="domain" description="SGNH hydrolase-type esterase" evidence="1">
    <location>
        <begin position="294"/>
        <end position="476"/>
    </location>
</feature>
<dbReference type="InterPro" id="IPR013830">
    <property type="entry name" value="SGNH_hydro"/>
</dbReference>
<dbReference type="RefSeq" id="WP_102842598.1">
    <property type="nucleotide sequence ID" value="NZ_PDZR01000003.1"/>
</dbReference>
<evidence type="ECO:0000259" key="1">
    <source>
        <dbReference type="Pfam" id="PF13472"/>
    </source>
</evidence>
<dbReference type="AlphaFoldDB" id="A0A2J7TJR5"/>
<evidence type="ECO:0000313" key="3">
    <source>
        <dbReference type="Proteomes" id="UP000236286"/>
    </source>
</evidence>
<dbReference type="EMBL" id="PDZR01000003">
    <property type="protein sequence ID" value="PNG27009.1"/>
    <property type="molecule type" value="Genomic_DNA"/>
</dbReference>
<protein>
    <recommendedName>
        <fullName evidence="1">SGNH hydrolase-type esterase domain-containing protein</fullName>
    </recommendedName>
</protein>
<sequence length="493" mass="51129">MAIHVLNPQSWVSLGRGPLNIRAIGGPARVLAASAPPDASITSGTSTGDYAPAGDVLTLRASASIYAIAASSTLTEIYAEPSSGGSADIYGTLRRLADRAATGAANPHFIDPATGLPQLMTNPPTVTTTASLFANQAAVVAAGYSKLFAAIVGGNANPVYYCAGGWPHINASVYLNLPSATTWSTGNGNAGNNPPLQALAPRVKFMTDSPKFVLGVTGTYRLIVNGRYVSLAAYAPSGTTPSYSLVDLTAVGGREVRQIEIEMITATTFYGAWVGPTETIWAPPSRDNLRWIQMGDSLTQSSGNGVVVGDGYSEVMADYLGISDYRAAGIGGTGYYANNGGVNYRLQEHMFDVVNYNPDVISLAAGVNDQASAFSLAQPGLASCIAQARAYSATIPIFVTGVLMSSAVATAVTWETAQAAYIASLNDPNIIFIPIITDPNGPWITGTGNSAAPIGDGNRDYYWDNSGAHPPTIGHQYLGLRYAAAIGSAIAGR</sequence>
<dbReference type="Pfam" id="PF13472">
    <property type="entry name" value="Lipase_GDSL_2"/>
    <property type="match status" value="1"/>
</dbReference>
<gene>
    <name evidence="2" type="ORF">CR492_04715</name>
</gene>
<dbReference type="InterPro" id="IPR036514">
    <property type="entry name" value="SGNH_hydro_sf"/>
</dbReference>
<dbReference type="SUPFAM" id="SSF52266">
    <property type="entry name" value="SGNH hydrolase"/>
    <property type="match status" value="1"/>
</dbReference>
<accession>A0A2J7TJR5</accession>
<evidence type="ECO:0000313" key="2">
    <source>
        <dbReference type="EMBL" id="PNG27009.1"/>
    </source>
</evidence>